<evidence type="ECO:0000313" key="1">
    <source>
        <dbReference type="EMBL" id="AXY77482.1"/>
    </source>
</evidence>
<sequence>MSNSLRNFIKRKYKKFYQKFHYDTFKVLQNQGRLLAAQNSTKHDIQSLEEVEFQVFSQRGEDGILQYIISKIDIPYKIFIEFGVEDYTESNTRYLLINNNWSGMVIDGSDQNIKFIKDDFIYWKYDLTAVHSFITKENINSLISNYTNCKDIGLLSVDIDGNDYWVWETIDVIQPRIVVCEYNSTFGATQKVSTPYKADFTRSGAHYSDLYFGASLAAFCHLAEKKGYDFIGTAGYGVNAFFVRKDLSAPFRKYQAEEEFRVSAGRDSRDEKRNLSFLRHEQRLAVIKDLPVVDVTTGNTDTIRNIYHI</sequence>
<dbReference type="RefSeq" id="WP_119053358.1">
    <property type="nucleotide sequence ID" value="NZ_CP032157.1"/>
</dbReference>
<protein>
    <submittedName>
        <fullName evidence="1">Uncharacterized protein</fullName>
    </submittedName>
</protein>
<dbReference type="Proteomes" id="UP000263900">
    <property type="component" value="Chromosome"/>
</dbReference>
<keyword evidence="2" id="KW-1185">Reference proteome</keyword>
<dbReference type="OrthoDB" id="9810122at2"/>
<dbReference type="EMBL" id="CP032157">
    <property type="protein sequence ID" value="AXY77482.1"/>
    <property type="molecule type" value="Genomic_DNA"/>
</dbReference>
<dbReference type="KEGG" id="pseg:D3H65_27400"/>
<proteinExistence type="predicted"/>
<gene>
    <name evidence="1" type="ORF">D3H65_27400</name>
</gene>
<dbReference type="AlphaFoldDB" id="A0A3B7MSJ4"/>
<accession>A0A3B7MSJ4</accession>
<reference evidence="1 2" key="1">
    <citation type="submission" date="2018-09" db="EMBL/GenBank/DDBJ databases">
        <title>Genome sequencing of strain 6GH32-13.</title>
        <authorList>
            <person name="Weon H.-Y."/>
            <person name="Heo J."/>
            <person name="Kwon S.-W."/>
        </authorList>
    </citation>
    <scope>NUCLEOTIDE SEQUENCE [LARGE SCALE GENOMIC DNA]</scope>
    <source>
        <strain evidence="1 2">5GH32-13</strain>
    </source>
</reference>
<organism evidence="1 2">
    <name type="scientific">Paraflavitalea soli</name>
    <dbReference type="NCBI Taxonomy" id="2315862"/>
    <lineage>
        <taxon>Bacteria</taxon>
        <taxon>Pseudomonadati</taxon>
        <taxon>Bacteroidota</taxon>
        <taxon>Chitinophagia</taxon>
        <taxon>Chitinophagales</taxon>
        <taxon>Chitinophagaceae</taxon>
        <taxon>Paraflavitalea</taxon>
    </lineage>
</organism>
<evidence type="ECO:0000313" key="2">
    <source>
        <dbReference type="Proteomes" id="UP000263900"/>
    </source>
</evidence>
<name>A0A3B7MSJ4_9BACT</name>